<sequence length="441" mass="50433">MEPFTPLKLYLPLEKFEKCGKCGSKESLKLCAACNEQTYCSAVCQKDDWKNHKATCGKTDKIQLDSFHAFIAALCDAAHAHNAKPPHPAVRRQIVNAPNPGSRPVGFPDGTGANLVILGEELAGDHLIGSRTWFQQALTDKVRSKMLRRITREGMVLPIVMAVSLAMLTEFYTTTAGPGKRRTRLAYKSSPISDFGIVAGEADVKPQDRLAYWDISDPQDMTLYPGQDPNDHYWLYFKTIRGETVLIDCAMFTFNMCTIVNVEPYLVYPMPPLQWSPIYFRGRELDQATPPLYKKERVRMSVLRSPELRRLVETDNPRGYHDPEVDIVRGFMKKLAGREVLTDSDEIEFLFPVLIHQRIALANLIRQRKWESWPKNGPEFAIEADPQEVIRANGELEDEEAWAKYLRKFKKIKKAGGDREELNDAFRKWQAKQDKQRRSKI</sequence>
<proteinExistence type="predicted"/>
<dbReference type="SUPFAM" id="SSF144232">
    <property type="entry name" value="HIT/MYND zinc finger-like"/>
    <property type="match status" value="1"/>
</dbReference>
<protein>
    <submittedName>
        <fullName evidence="6">MYND-type domain-containing protein</fullName>
    </submittedName>
</protein>
<evidence type="ECO:0000256" key="3">
    <source>
        <dbReference type="ARBA" id="ARBA00022833"/>
    </source>
</evidence>
<keyword evidence="7" id="KW-1185">Reference proteome</keyword>
<dbReference type="OrthoDB" id="341421at2759"/>
<dbReference type="InterPro" id="IPR002893">
    <property type="entry name" value="Znf_MYND"/>
</dbReference>
<dbReference type="PROSITE" id="PS01360">
    <property type="entry name" value="ZF_MYND_1"/>
    <property type="match status" value="1"/>
</dbReference>
<comment type="caution">
    <text evidence="6">The sequence shown here is derived from an EMBL/GenBank/DDBJ whole genome shotgun (WGS) entry which is preliminary data.</text>
</comment>
<keyword evidence="2 4" id="KW-0863">Zinc-finger</keyword>
<dbReference type="Gene3D" id="6.10.140.2220">
    <property type="match status" value="1"/>
</dbReference>
<dbReference type="Proteomes" id="UP000613580">
    <property type="component" value="Unassembled WGS sequence"/>
</dbReference>
<evidence type="ECO:0000256" key="2">
    <source>
        <dbReference type="ARBA" id="ARBA00022771"/>
    </source>
</evidence>
<keyword evidence="3" id="KW-0862">Zinc</keyword>
<dbReference type="PROSITE" id="PS50865">
    <property type="entry name" value="ZF_MYND_2"/>
    <property type="match status" value="1"/>
</dbReference>
<keyword evidence="1" id="KW-0479">Metal-binding</keyword>
<evidence type="ECO:0000259" key="5">
    <source>
        <dbReference type="PROSITE" id="PS50865"/>
    </source>
</evidence>
<reference evidence="6" key="1">
    <citation type="submission" date="2020-05" db="EMBL/GenBank/DDBJ databases">
        <title>Mycena genomes resolve the evolution of fungal bioluminescence.</title>
        <authorList>
            <person name="Tsai I.J."/>
        </authorList>
    </citation>
    <scope>NUCLEOTIDE SEQUENCE</scope>
    <source>
        <strain evidence="6">110903Hualien_Pintung</strain>
    </source>
</reference>
<dbReference type="EMBL" id="JACAZE010000014">
    <property type="protein sequence ID" value="KAF7299750.1"/>
    <property type="molecule type" value="Genomic_DNA"/>
</dbReference>
<dbReference type="GO" id="GO:0008270">
    <property type="term" value="F:zinc ion binding"/>
    <property type="evidence" value="ECO:0007669"/>
    <property type="project" value="UniProtKB-KW"/>
</dbReference>
<evidence type="ECO:0000256" key="1">
    <source>
        <dbReference type="ARBA" id="ARBA00022723"/>
    </source>
</evidence>
<accession>A0A8H6SHI2</accession>
<name>A0A8H6SHI2_MYCCL</name>
<organism evidence="6 7">
    <name type="scientific">Mycena chlorophos</name>
    <name type="common">Agaric fungus</name>
    <name type="synonym">Agaricus chlorophos</name>
    <dbReference type="NCBI Taxonomy" id="658473"/>
    <lineage>
        <taxon>Eukaryota</taxon>
        <taxon>Fungi</taxon>
        <taxon>Dikarya</taxon>
        <taxon>Basidiomycota</taxon>
        <taxon>Agaricomycotina</taxon>
        <taxon>Agaricomycetes</taxon>
        <taxon>Agaricomycetidae</taxon>
        <taxon>Agaricales</taxon>
        <taxon>Marasmiineae</taxon>
        <taxon>Mycenaceae</taxon>
        <taxon>Mycena</taxon>
    </lineage>
</organism>
<gene>
    <name evidence="6" type="ORF">HMN09_00980900</name>
</gene>
<dbReference type="Pfam" id="PF01753">
    <property type="entry name" value="zf-MYND"/>
    <property type="match status" value="1"/>
</dbReference>
<evidence type="ECO:0000313" key="7">
    <source>
        <dbReference type="Proteomes" id="UP000613580"/>
    </source>
</evidence>
<dbReference type="AlphaFoldDB" id="A0A8H6SHI2"/>
<evidence type="ECO:0000313" key="6">
    <source>
        <dbReference type="EMBL" id="KAF7299750.1"/>
    </source>
</evidence>
<evidence type="ECO:0000256" key="4">
    <source>
        <dbReference type="PROSITE-ProRule" id="PRU00134"/>
    </source>
</evidence>
<feature type="domain" description="MYND-type" evidence="5">
    <location>
        <begin position="19"/>
        <end position="56"/>
    </location>
</feature>